<keyword evidence="2" id="KW-0863">Zinc-finger</keyword>
<dbReference type="EMBL" id="CAJVPL010001810">
    <property type="protein sequence ID" value="CAG8588445.1"/>
    <property type="molecule type" value="Genomic_DNA"/>
</dbReference>
<feature type="compositionally biased region" description="Polar residues" evidence="4">
    <location>
        <begin position="211"/>
        <end position="231"/>
    </location>
</feature>
<evidence type="ECO:0000256" key="4">
    <source>
        <dbReference type="SAM" id="MobiDB-lite"/>
    </source>
</evidence>
<accession>A0A9N9C2I0</accession>
<proteinExistence type="predicted"/>
<dbReference type="OrthoDB" id="2397776at2759"/>
<name>A0A9N9C2I0_9GLOM</name>
<gene>
    <name evidence="6" type="ORF">AGERDE_LOCUS8482</name>
</gene>
<dbReference type="InterPro" id="IPR013761">
    <property type="entry name" value="SAM/pointed_sf"/>
</dbReference>
<keyword evidence="7" id="KW-1185">Reference proteome</keyword>
<dbReference type="Gene3D" id="1.10.150.50">
    <property type="entry name" value="Transcription Factor, Ets-1"/>
    <property type="match status" value="1"/>
</dbReference>
<sequence length="231" mass="26261">MAASASNNATEEKQAPTLAEVVRKLDTEKLIEFLRGEEDLQLNDAHFEILRKREIAGRDFLKMDKQDFRDCGLEVGPAIRLVDFAKEVKEKKLRAFSTYRTLKDFKEVLANYKLGDSILNEGVDIPTLSNCHKYNGQILSVPLRAFTVLSCGHILHRTCIQEIIMGTEAKCPVYKLRIEIIKEEDGSEVYERTQSNTMIIQDDQSPPPTAPIQSQSNQTNDEQRSRNNTSE</sequence>
<dbReference type="Gene3D" id="3.30.40.10">
    <property type="entry name" value="Zinc/RING finger domain, C3HC4 (zinc finger)"/>
    <property type="match status" value="1"/>
</dbReference>
<evidence type="ECO:0000256" key="3">
    <source>
        <dbReference type="ARBA" id="ARBA00022833"/>
    </source>
</evidence>
<feature type="region of interest" description="Disordered" evidence="4">
    <location>
        <begin position="196"/>
        <end position="231"/>
    </location>
</feature>
<evidence type="ECO:0000259" key="5">
    <source>
        <dbReference type="Pfam" id="PF00097"/>
    </source>
</evidence>
<dbReference type="AlphaFoldDB" id="A0A9N9C2I0"/>
<feature type="domain" description="Zinc finger C3HC4 RING-type" evidence="5">
    <location>
        <begin position="146"/>
        <end position="173"/>
    </location>
</feature>
<dbReference type="Proteomes" id="UP000789831">
    <property type="component" value="Unassembled WGS sequence"/>
</dbReference>
<protein>
    <submittedName>
        <fullName evidence="6">13334_t:CDS:1</fullName>
    </submittedName>
</protein>
<evidence type="ECO:0000313" key="6">
    <source>
        <dbReference type="EMBL" id="CAG8588445.1"/>
    </source>
</evidence>
<keyword evidence="3" id="KW-0862">Zinc</keyword>
<reference evidence="6" key="1">
    <citation type="submission" date="2021-06" db="EMBL/GenBank/DDBJ databases">
        <authorList>
            <person name="Kallberg Y."/>
            <person name="Tangrot J."/>
            <person name="Rosling A."/>
        </authorList>
    </citation>
    <scope>NUCLEOTIDE SEQUENCE</scope>
    <source>
        <strain evidence="6">MT106</strain>
    </source>
</reference>
<dbReference type="SUPFAM" id="SSF57850">
    <property type="entry name" value="RING/U-box"/>
    <property type="match status" value="1"/>
</dbReference>
<dbReference type="InterPro" id="IPR013083">
    <property type="entry name" value="Znf_RING/FYVE/PHD"/>
</dbReference>
<evidence type="ECO:0000313" key="7">
    <source>
        <dbReference type="Proteomes" id="UP000789831"/>
    </source>
</evidence>
<dbReference type="CDD" id="cd16448">
    <property type="entry name" value="RING-H2"/>
    <property type="match status" value="1"/>
</dbReference>
<keyword evidence="1" id="KW-0479">Metal-binding</keyword>
<comment type="caution">
    <text evidence="6">The sequence shown here is derived from an EMBL/GenBank/DDBJ whole genome shotgun (WGS) entry which is preliminary data.</text>
</comment>
<evidence type="ECO:0000256" key="1">
    <source>
        <dbReference type="ARBA" id="ARBA00022723"/>
    </source>
</evidence>
<evidence type="ECO:0000256" key="2">
    <source>
        <dbReference type="ARBA" id="ARBA00022771"/>
    </source>
</evidence>
<dbReference type="InterPro" id="IPR018957">
    <property type="entry name" value="Znf_C3HC4_RING-type"/>
</dbReference>
<organism evidence="6 7">
    <name type="scientific">Ambispora gerdemannii</name>
    <dbReference type="NCBI Taxonomy" id="144530"/>
    <lineage>
        <taxon>Eukaryota</taxon>
        <taxon>Fungi</taxon>
        <taxon>Fungi incertae sedis</taxon>
        <taxon>Mucoromycota</taxon>
        <taxon>Glomeromycotina</taxon>
        <taxon>Glomeromycetes</taxon>
        <taxon>Archaeosporales</taxon>
        <taxon>Ambisporaceae</taxon>
        <taxon>Ambispora</taxon>
    </lineage>
</organism>
<dbReference type="Pfam" id="PF00097">
    <property type="entry name" value="zf-C3HC4"/>
    <property type="match status" value="1"/>
</dbReference>
<dbReference type="GO" id="GO:0008270">
    <property type="term" value="F:zinc ion binding"/>
    <property type="evidence" value="ECO:0007669"/>
    <property type="project" value="UniProtKB-KW"/>
</dbReference>